<dbReference type="Gene3D" id="3.40.30.10">
    <property type="entry name" value="Glutaredoxin"/>
    <property type="match status" value="1"/>
</dbReference>
<feature type="domain" description="GST N-terminal" evidence="1">
    <location>
        <begin position="4"/>
        <end position="81"/>
    </location>
</feature>
<dbReference type="CDD" id="cd00570">
    <property type="entry name" value="GST_N_family"/>
    <property type="match status" value="1"/>
</dbReference>
<dbReference type="InterPro" id="IPR036249">
    <property type="entry name" value="Thioredoxin-like_sf"/>
</dbReference>
<reference evidence="2 3" key="1">
    <citation type="submission" date="2019-08" db="EMBL/GenBank/DDBJ databases">
        <authorList>
            <person name="Peeters C."/>
        </authorList>
    </citation>
    <scope>NUCLEOTIDE SEQUENCE [LARGE SCALE GENOMIC DNA]</scope>
    <source>
        <strain evidence="2 3">LMG 31114</strain>
    </source>
</reference>
<dbReference type="SUPFAM" id="SSF52833">
    <property type="entry name" value="Thioredoxin-like"/>
    <property type="match status" value="1"/>
</dbReference>
<sequence>MGDIMLKLYGFPISNYYNKVKVVLYEKGVPFEESESIPSQDEPLLQCSPLGKVPYLQTENGYLAESQVICDYIEVTHPTPALFSQDPWQQAKERELITMLELHMELVTREVYGQAFFGGTASEGTRARTEKLLRRNIVAFKRIAKFAPYVAGDKFTMADVAAGIHLPIIGMATQAVFGEDFLQAAGVDWKGYGKLLAERESFQRTRAEMKAYQQAQQAKKSEA</sequence>
<dbReference type="GO" id="GO:0004364">
    <property type="term" value="F:glutathione transferase activity"/>
    <property type="evidence" value="ECO:0007669"/>
    <property type="project" value="UniProtKB-EC"/>
</dbReference>
<dbReference type="SFLD" id="SFLDS00019">
    <property type="entry name" value="Glutathione_Transferase_(cytos"/>
    <property type="match status" value="1"/>
</dbReference>
<dbReference type="PROSITE" id="PS50404">
    <property type="entry name" value="GST_NTER"/>
    <property type="match status" value="1"/>
</dbReference>
<name>A0A5E4TI39_9BURK</name>
<dbReference type="InterPro" id="IPR050983">
    <property type="entry name" value="GST_Omega/HSP26"/>
</dbReference>
<evidence type="ECO:0000313" key="3">
    <source>
        <dbReference type="Proteomes" id="UP000366945"/>
    </source>
</evidence>
<dbReference type="SUPFAM" id="SSF47616">
    <property type="entry name" value="GST C-terminal domain-like"/>
    <property type="match status" value="1"/>
</dbReference>
<protein>
    <submittedName>
        <fullName evidence="2">Glutathione S-transferase</fullName>
        <ecNumber evidence="2">2.5.1.18</ecNumber>
    </submittedName>
</protein>
<dbReference type="PANTHER" id="PTHR43968:SF6">
    <property type="entry name" value="GLUTATHIONE S-TRANSFERASE OMEGA"/>
    <property type="match status" value="1"/>
</dbReference>
<dbReference type="AlphaFoldDB" id="A0A5E4TI39"/>
<proteinExistence type="predicted"/>
<organism evidence="2 3">
    <name type="scientific">Pandoraea pneumonica</name>
    <dbReference type="NCBI Taxonomy" id="2508299"/>
    <lineage>
        <taxon>Bacteria</taxon>
        <taxon>Pseudomonadati</taxon>
        <taxon>Pseudomonadota</taxon>
        <taxon>Betaproteobacteria</taxon>
        <taxon>Burkholderiales</taxon>
        <taxon>Burkholderiaceae</taxon>
        <taxon>Pandoraea</taxon>
    </lineage>
</organism>
<dbReference type="InterPro" id="IPR036282">
    <property type="entry name" value="Glutathione-S-Trfase_C_sf"/>
</dbReference>
<evidence type="ECO:0000313" key="2">
    <source>
        <dbReference type="EMBL" id="VVD86922.1"/>
    </source>
</evidence>
<dbReference type="PANTHER" id="PTHR43968">
    <property type="match status" value="1"/>
</dbReference>
<keyword evidence="3" id="KW-1185">Reference proteome</keyword>
<dbReference type="Gene3D" id="1.20.1050.10">
    <property type="match status" value="1"/>
</dbReference>
<accession>A0A5E4TI39</accession>
<dbReference type="EMBL" id="CABPSK010000001">
    <property type="protein sequence ID" value="VVD86922.1"/>
    <property type="molecule type" value="Genomic_DNA"/>
</dbReference>
<dbReference type="GO" id="GO:0005737">
    <property type="term" value="C:cytoplasm"/>
    <property type="evidence" value="ECO:0007669"/>
    <property type="project" value="TreeGrafter"/>
</dbReference>
<keyword evidence="2" id="KW-0808">Transferase</keyword>
<dbReference type="Proteomes" id="UP000366945">
    <property type="component" value="Unassembled WGS sequence"/>
</dbReference>
<evidence type="ECO:0000259" key="1">
    <source>
        <dbReference type="PROSITE" id="PS50404"/>
    </source>
</evidence>
<dbReference type="InterPro" id="IPR004045">
    <property type="entry name" value="Glutathione_S-Trfase_N"/>
</dbReference>
<gene>
    <name evidence="2" type="ORF">PPN31114_01449</name>
</gene>
<dbReference type="Pfam" id="PF13417">
    <property type="entry name" value="GST_N_3"/>
    <property type="match status" value="1"/>
</dbReference>
<dbReference type="EC" id="2.5.1.18" evidence="2"/>
<dbReference type="InterPro" id="IPR040079">
    <property type="entry name" value="Glutathione_S-Trfase"/>
</dbReference>